<sequence>MTTNGELFHPTFQEFPQPSRPLHAYGTSMESSSTTHEYGFPNQYFDAFYDFEEQENEKGYGNDDDLLQMLRGFVDEKSHEMLKKLFTKVEKDVPFKRLFRETLQDFRGRPVSDMFEKFLSKLNSDPMNDPSRRDRGLDGDSDKLKHRLERFKVKTINIGGIVKGEHK</sequence>
<name>A0A8S0R6I0_OLEEU</name>
<gene>
    <name evidence="2" type="ORF">OLEA9_A050725</name>
</gene>
<evidence type="ECO:0000256" key="1">
    <source>
        <dbReference type="SAM" id="MobiDB-lite"/>
    </source>
</evidence>
<protein>
    <submittedName>
        <fullName evidence="2">Uncharacterized protein</fullName>
    </submittedName>
</protein>
<feature type="compositionally biased region" description="Basic and acidic residues" evidence="1">
    <location>
        <begin position="130"/>
        <end position="141"/>
    </location>
</feature>
<organism evidence="2 3">
    <name type="scientific">Olea europaea subsp. europaea</name>
    <dbReference type="NCBI Taxonomy" id="158383"/>
    <lineage>
        <taxon>Eukaryota</taxon>
        <taxon>Viridiplantae</taxon>
        <taxon>Streptophyta</taxon>
        <taxon>Embryophyta</taxon>
        <taxon>Tracheophyta</taxon>
        <taxon>Spermatophyta</taxon>
        <taxon>Magnoliopsida</taxon>
        <taxon>eudicotyledons</taxon>
        <taxon>Gunneridae</taxon>
        <taxon>Pentapetalae</taxon>
        <taxon>asterids</taxon>
        <taxon>lamiids</taxon>
        <taxon>Lamiales</taxon>
        <taxon>Oleaceae</taxon>
        <taxon>Oleeae</taxon>
        <taxon>Olea</taxon>
    </lineage>
</organism>
<proteinExistence type="predicted"/>
<dbReference type="Gramene" id="OE9A050725T1">
    <property type="protein sequence ID" value="OE9A050725C1"/>
    <property type="gene ID" value="OE9A050725"/>
</dbReference>
<dbReference type="Proteomes" id="UP000594638">
    <property type="component" value="Unassembled WGS sequence"/>
</dbReference>
<dbReference type="EMBL" id="CACTIH010002134">
    <property type="protein sequence ID" value="CAA2973942.1"/>
    <property type="molecule type" value="Genomic_DNA"/>
</dbReference>
<evidence type="ECO:0000313" key="3">
    <source>
        <dbReference type="Proteomes" id="UP000594638"/>
    </source>
</evidence>
<dbReference type="OrthoDB" id="913638at2759"/>
<comment type="caution">
    <text evidence="2">The sequence shown here is derived from an EMBL/GenBank/DDBJ whole genome shotgun (WGS) entry which is preliminary data.</text>
</comment>
<dbReference type="AlphaFoldDB" id="A0A8S0R6I0"/>
<evidence type="ECO:0000313" key="2">
    <source>
        <dbReference type="EMBL" id="CAA2973942.1"/>
    </source>
</evidence>
<keyword evidence="3" id="KW-1185">Reference proteome</keyword>
<feature type="region of interest" description="Disordered" evidence="1">
    <location>
        <begin position="122"/>
        <end position="141"/>
    </location>
</feature>
<reference evidence="2 3" key="1">
    <citation type="submission" date="2019-12" db="EMBL/GenBank/DDBJ databases">
        <authorList>
            <person name="Alioto T."/>
            <person name="Alioto T."/>
            <person name="Gomez Garrido J."/>
        </authorList>
    </citation>
    <scope>NUCLEOTIDE SEQUENCE [LARGE SCALE GENOMIC DNA]</scope>
</reference>
<accession>A0A8S0R6I0</accession>